<dbReference type="InterPro" id="IPR032867">
    <property type="entry name" value="DYW_dom"/>
</dbReference>
<evidence type="ECO:0000259" key="2">
    <source>
        <dbReference type="Pfam" id="PF14432"/>
    </source>
</evidence>
<accession>A0ABR2RJN8</accession>
<protein>
    <recommendedName>
        <fullName evidence="2">DYW domain-containing protein</fullName>
    </recommendedName>
</protein>
<evidence type="ECO:0000313" key="3">
    <source>
        <dbReference type="EMBL" id="KAK9013028.1"/>
    </source>
</evidence>
<comment type="caution">
    <text evidence="3">The sequence shown here is derived from an EMBL/GenBank/DDBJ whole genome shotgun (WGS) entry which is preliminary data.</text>
</comment>
<dbReference type="EMBL" id="JBBPBN010000022">
    <property type="protein sequence ID" value="KAK9013028.1"/>
    <property type="molecule type" value="Genomic_DNA"/>
</dbReference>
<evidence type="ECO:0000313" key="4">
    <source>
        <dbReference type="Proteomes" id="UP001396334"/>
    </source>
</evidence>
<evidence type="ECO:0000256" key="1">
    <source>
        <dbReference type="ARBA" id="ARBA00006643"/>
    </source>
</evidence>
<dbReference type="Pfam" id="PF14432">
    <property type="entry name" value="DYW_deaminase"/>
    <property type="match status" value="1"/>
</dbReference>
<gene>
    <name evidence="3" type="ORF">V6N11_041051</name>
</gene>
<keyword evidence="4" id="KW-1185">Reference proteome</keyword>
<dbReference type="PANTHER" id="PTHR47926">
    <property type="entry name" value="PENTATRICOPEPTIDE REPEAT-CONTAINING PROTEIN"/>
    <property type="match status" value="1"/>
</dbReference>
<name>A0ABR2RJN8_9ROSI</name>
<sequence>MQIEGVKPDKFPLQTLSGCSYPGVLNQGRWIHAYIDKTGTVIGPILGCAFIDMFAKCGDMEEALKVSKKAERGSWKKPTWLKACRIHKNVKLTGTKSHPQAKQIYRMWGSVAERLEKEGYKPELQNLLLNQDDEAKVAINQHSEKLAVAFQLLRTKPGTTIRTIKNLQTCED</sequence>
<reference evidence="3 4" key="1">
    <citation type="journal article" date="2024" name="G3 (Bethesda)">
        <title>Genome assembly of Hibiscus sabdariffa L. provides insights into metabolisms of medicinal natural products.</title>
        <authorList>
            <person name="Kim T."/>
        </authorList>
    </citation>
    <scope>NUCLEOTIDE SEQUENCE [LARGE SCALE GENOMIC DNA]</scope>
    <source>
        <strain evidence="3">TK-2024</strain>
        <tissue evidence="3">Old leaves</tissue>
    </source>
</reference>
<dbReference type="Proteomes" id="UP001396334">
    <property type="component" value="Unassembled WGS sequence"/>
</dbReference>
<feature type="domain" description="DYW" evidence="2">
    <location>
        <begin position="119"/>
        <end position="172"/>
    </location>
</feature>
<comment type="similarity">
    <text evidence="1">Belongs to the PPR family. PCMP-H subfamily.</text>
</comment>
<proteinExistence type="inferred from homology"/>
<dbReference type="InterPro" id="IPR046960">
    <property type="entry name" value="PPR_At4g14850-like_plant"/>
</dbReference>
<organism evidence="3 4">
    <name type="scientific">Hibiscus sabdariffa</name>
    <name type="common">roselle</name>
    <dbReference type="NCBI Taxonomy" id="183260"/>
    <lineage>
        <taxon>Eukaryota</taxon>
        <taxon>Viridiplantae</taxon>
        <taxon>Streptophyta</taxon>
        <taxon>Embryophyta</taxon>
        <taxon>Tracheophyta</taxon>
        <taxon>Spermatophyta</taxon>
        <taxon>Magnoliopsida</taxon>
        <taxon>eudicotyledons</taxon>
        <taxon>Gunneridae</taxon>
        <taxon>Pentapetalae</taxon>
        <taxon>rosids</taxon>
        <taxon>malvids</taxon>
        <taxon>Malvales</taxon>
        <taxon>Malvaceae</taxon>
        <taxon>Malvoideae</taxon>
        <taxon>Hibiscus</taxon>
    </lineage>
</organism>
<dbReference type="PANTHER" id="PTHR47926:SF537">
    <property type="entry name" value="PENTACOTRIPEPTIDE-REPEAT REGION OF PRORP DOMAIN-CONTAINING PROTEIN"/>
    <property type="match status" value="1"/>
</dbReference>